<dbReference type="HOGENOM" id="CLU_155150_0_0_3"/>
<dbReference type="EMBL" id="CP003653">
    <property type="protein sequence ID" value="AFZ36322.1"/>
    <property type="molecule type" value="Genomic_DNA"/>
</dbReference>
<dbReference type="AlphaFoldDB" id="K9XXC7"/>
<dbReference type="eggNOG" id="COG3937">
    <property type="taxonomic scope" value="Bacteria"/>
</dbReference>
<accession>K9XXC7</accession>
<feature type="compositionally biased region" description="Low complexity" evidence="1">
    <location>
        <begin position="79"/>
        <end position="91"/>
    </location>
</feature>
<gene>
    <name evidence="2" type="ordered locus">Sta7437_2798</name>
</gene>
<dbReference type="KEGG" id="scs:Sta7437_2798"/>
<reference evidence="3" key="1">
    <citation type="journal article" date="2013" name="Proc. Natl. Acad. Sci. U.S.A.">
        <title>Improving the coverage of the cyanobacterial phylum using diversity-driven genome sequencing.</title>
        <authorList>
            <person name="Shih P.M."/>
            <person name="Wu D."/>
            <person name="Latifi A."/>
            <person name="Axen S.D."/>
            <person name="Fewer D.P."/>
            <person name="Talla E."/>
            <person name="Calteau A."/>
            <person name="Cai F."/>
            <person name="Tandeau de Marsac N."/>
            <person name="Rippka R."/>
            <person name="Herdman M."/>
            <person name="Sivonen K."/>
            <person name="Coursin T."/>
            <person name="Laurent T."/>
            <person name="Goodwin L."/>
            <person name="Nolan M."/>
            <person name="Davenport K.W."/>
            <person name="Han C.S."/>
            <person name="Rubin E.M."/>
            <person name="Eisen J.A."/>
            <person name="Woyke T."/>
            <person name="Gugger M."/>
            <person name="Kerfeld C.A."/>
        </authorList>
    </citation>
    <scope>NUCLEOTIDE SEQUENCE [LARGE SCALE GENOMIC DNA]</scope>
    <source>
        <strain evidence="3">ATCC 29371 / PCC 7437</strain>
    </source>
</reference>
<evidence type="ECO:0000256" key="1">
    <source>
        <dbReference type="SAM" id="MobiDB-lite"/>
    </source>
</evidence>
<proteinExistence type="predicted"/>
<feature type="region of interest" description="Disordered" evidence="1">
    <location>
        <begin position="70"/>
        <end position="101"/>
    </location>
</feature>
<name>K9XXC7_STAC7</name>
<dbReference type="Proteomes" id="UP000010473">
    <property type="component" value="Chromosome"/>
</dbReference>
<dbReference type="STRING" id="111780.Sta7437_2798"/>
<evidence type="ECO:0000313" key="2">
    <source>
        <dbReference type="EMBL" id="AFZ36322.1"/>
    </source>
</evidence>
<feature type="compositionally biased region" description="Polar residues" evidence="1">
    <location>
        <begin position="92"/>
        <end position="101"/>
    </location>
</feature>
<evidence type="ECO:0000313" key="3">
    <source>
        <dbReference type="Proteomes" id="UP000010473"/>
    </source>
</evidence>
<dbReference type="RefSeq" id="WP_015193990.1">
    <property type="nucleotide sequence ID" value="NC_019748.1"/>
</dbReference>
<keyword evidence="3" id="KW-1185">Reference proteome</keyword>
<protein>
    <submittedName>
        <fullName evidence="2">Uncharacterized protein</fullName>
    </submittedName>
</protein>
<sequence>MNNNNLFQFVQQGFHVAVGAATDLCETFADPQKRTETISNLQTELSEKTGKWAEKGQITEQEARRNLETFLSQRGWQKTATTSQSTTETVSNPSPTDNKVQSELQELTEQIIALRNELEKLRQSEKPN</sequence>
<dbReference type="OrthoDB" id="560634at2"/>
<organism evidence="2 3">
    <name type="scientific">Stanieria cyanosphaera (strain ATCC 29371 / PCC 7437)</name>
    <dbReference type="NCBI Taxonomy" id="111780"/>
    <lineage>
        <taxon>Bacteria</taxon>
        <taxon>Bacillati</taxon>
        <taxon>Cyanobacteriota</taxon>
        <taxon>Cyanophyceae</taxon>
        <taxon>Pleurocapsales</taxon>
        <taxon>Dermocarpellaceae</taxon>
        <taxon>Stanieria</taxon>
    </lineage>
</organism>